<dbReference type="AlphaFoldDB" id="A0A2U1LQ30"/>
<feature type="coiled-coil region" evidence="1">
    <location>
        <begin position="22"/>
        <end position="56"/>
    </location>
</feature>
<gene>
    <name evidence="3" type="ORF">CTI12_AA466550</name>
</gene>
<keyword evidence="1" id="KW-0175">Coiled coil</keyword>
<accession>A0A2U1LQ30</accession>
<feature type="compositionally biased region" description="Basic and acidic residues" evidence="2">
    <location>
        <begin position="87"/>
        <end position="107"/>
    </location>
</feature>
<dbReference type="OrthoDB" id="1939754at2759"/>
<feature type="region of interest" description="Disordered" evidence="2">
    <location>
        <begin position="586"/>
        <end position="653"/>
    </location>
</feature>
<dbReference type="PANTHER" id="PTHR33701">
    <property type="entry name" value="TRANSMEMBRANE PROTEIN"/>
    <property type="match status" value="1"/>
</dbReference>
<name>A0A2U1LQ30_ARTAN</name>
<feature type="region of interest" description="Disordered" evidence="2">
    <location>
        <begin position="69"/>
        <end position="231"/>
    </location>
</feature>
<feature type="region of interest" description="Disordered" evidence="2">
    <location>
        <begin position="522"/>
        <end position="544"/>
    </location>
</feature>
<feature type="compositionally biased region" description="Pro residues" evidence="2">
    <location>
        <begin position="303"/>
        <end position="315"/>
    </location>
</feature>
<reference evidence="3 4" key="1">
    <citation type="journal article" date="2018" name="Mol. Plant">
        <title>The genome of Artemisia annua provides insight into the evolution of Asteraceae family and artemisinin biosynthesis.</title>
        <authorList>
            <person name="Shen Q."/>
            <person name="Zhang L."/>
            <person name="Liao Z."/>
            <person name="Wang S."/>
            <person name="Yan T."/>
            <person name="Shi P."/>
            <person name="Liu M."/>
            <person name="Fu X."/>
            <person name="Pan Q."/>
            <person name="Wang Y."/>
            <person name="Lv Z."/>
            <person name="Lu X."/>
            <person name="Zhang F."/>
            <person name="Jiang W."/>
            <person name="Ma Y."/>
            <person name="Chen M."/>
            <person name="Hao X."/>
            <person name="Li L."/>
            <person name="Tang Y."/>
            <person name="Lv G."/>
            <person name="Zhou Y."/>
            <person name="Sun X."/>
            <person name="Brodelius P.E."/>
            <person name="Rose J.K.C."/>
            <person name="Tang K."/>
        </authorList>
    </citation>
    <scope>NUCLEOTIDE SEQUENCE [LARGE SCALE GENOMIC DNA]</scope>
    <source>
        <strain evidence="4">cv. Huhao1</strain>
        <tissue evidence="3">Leaf</tissue>
    </source>
</reference>
<feature type="compositionally biased region" description="Basic and acidic residues" evidence="2">
    <location>
        <begin position="641"/>
        <end position="653"/>
    </location>
</feature>
<feature type="region of interest" description="Disordered" evidence="2">
    <location>
        <begin position="255"/>
        <end position="388"/>
    </location>
</feature>
<dbReference type="EMBL" id="PKPP01008279">
    <property type="protein sequence ID" value="PWA51113.1"/>
    <property type="molecule type" value="Genomic_DNA"/>
</dbReference>
<organism evidence="3 4">
    <name type="scientific">Artemisia annua</name>
    <name type="common">Sweet wormwood</name>
    <dbReference type="NCBI Taxonomy" id="35608"/>
    <lineage>
        <taxon>Eukaryota</taxon>
        <taxon>Viridiplantae</taxon>
        <taxon>Streptophyta</taxon>
        <taxon>Embryophyta</taxon>
        <taxon>Tracheophyta</taxon>
        <taxon>Spermatophyta</taxon>
        <taxon>Magnoliopsida</taxon>
        <taxon>eudicotyledons</taxon>
        <taxon>Gunneridae</taxon>
        <taxon>Pentapetalae</taxon>
        <taxon>asterids</taxon>
        <taxon>campanulids</taxon>
        <taxon>Asterales</taxon>
        <taxon>Asteraceae</taxon>
        <taxon>Asteroideae</taxon>
        <taxon>Anthemideae</taxon>
        <taxon>Artemisiinae</taxon>
        <taxon>Artemisia</taxon>
    </lineage>
</organism>
<proteinExistence type="predicted"/>
<comment type="caution">
    <text evidence="3">The sequence shown here is derived from an EMBL/GenBank/DDBJ whole genome shotgun (WGS) entry which is preliminary data.</text>
</comment>
<dbReference type="Proteomes" id="UP000245207">
    <property type="component" value="Unassembled WGS sequence"/>
</dbReference>
<feature type="compositionally biased region" description="Basic residues" evidence="2">
    <location>
        <begin position="163"/>
        <end position="176"/>
    </location>
</feature>
<keyword evidence="4" id="KW-1185">Reference proteome</keyword>
<feature type="compositionally biased region" description="Basic and acidic residues" evidence="2">
    <location>
        <begin position="205"/>
        <end position="218"/>
    </location>
</feature>
<evidence type="ECO:0000256" key="2">
    <source>
        <dbReference type="SAM" id="MobiDB-lite"/>
    </source>
</evidence>
<feature type="compositionally biased region" description="Basic and acidic residues" evidence="2">
    <location>
        <begin position="138"/>
        <end position="147"/>
    </location>
</feature>
<feature type="compositionally biased region" description="Basic and acidic residues" evidence="2">
    <location>
        <begin position="255"/>
        <end position="268"/>
    </location>
</feature>
<sequence>MEDPTKTIDYLRARLLAERSVSRTARQRAYELAKRVAELEKQLKFVSLQRKKAEKATADVLAILESHGRNDLSEPFDSSSDEEEMSSDFKDGKHTDTSEHLKTRESDAEGFSGSEVESSSLNGRSLSWKSSKNSSSRFLDKKYMDASKRRRDSFTSNGSSPRRVGKSCRQIRHREHRSVANGSQNGDAINGPEDDLNSANVATESLERLNIREEKDPMEVPTSCNGHSVQNYGTERDMERALEHQAQFIARYEAEEKAQREWEDKFRENNGSSPDSCDPGTHSDVTEENDEIKASPSAVAPAPATPPPPPPPPPCSDKVTSEIQELDVGAVDANFSQEPKSDAEPFLTQKNSDMKTEASDNQNRLPDPPQASYEPTLGNEENADNLGSVLEALQQAKLSLKQNLDKYPLLENGPSTSSAYKSGDKFPVPFSSAGLFRLPTDYEYGGTTTNGPNSLTYDSGSQFISSPYRESLSRSSPLLDDRFRMVPTFPYRETTPEITKLLPSTFNPRLDFPLARDPRLDVGMGPSSLDPRLGMGASARDPRLDVGPSFDQRLGLRQSALDLRPGVGPSVFDSRFGMGQFASDPRSGIGQFASDPRLQTSQPITGDRYMSADRPPSSAGLPPSVRYATLPGGDIPLRTRSLYDDYTRPDTYE</sequence>
<evidence type="ECO:0000313" key="3">
    <source>
        <dbReference type="EMBL" id="PWA51113.1"/>
    </source>
</evidence>
<feature type="compositionally biased region" description="Polar residues" evidence="2">
    <location>
        <begin position="222"/>
        <end position="231"/>
    </location>
</feature>
<dbReference type="PANTHER" id="PTHR33701:SF3">
    <property type="entry name" value="TRANSCRIPTIONAL REGULATOR ATRX"/>
    <property type="match status" value="1"/>
</dbReference>
<evidence type="ECO:0000313" key="4">
    <source>
        <dbReference type="Proteomes" id="UP000245207"/>
    </source>
</evidence>
<dbReference type="STRING" id="35608.A0A2U1LQ30"/>
<evidence type="ECO:0000256" key="1">
    <source>
        <dbReference type="SAM" id="Coils"/>
    </source>
</evidence>
<protein>
    <submittedName>
        <fullName evidence="3">Uncharacterized protein</fullName>
    </submittedName>
</protein>
<feature type="compositionally biased region" description="Low complexity" evidence="2">
    <location>
        <begin position="109"/>
        <end position="136"/>
    </location>
</feature>